<sequence>MGYVAGYVALAGLLAWFCLVCDAREEAERGAETTPSGSGAETLG</sequence>
<dbReference type="Proteomes" id="UP000327532">
    <property type="component" value="Segment"/>
</dbReference>
<evidence type="ECO:0000313" key="1">
    <source>
        <dbReference type="EMBL" id="QFG04541.1"/>
    </source>
</evidence>
<dbReference type="KEGG" id="vg:65122321"/>
<evidence type="ECO:0000313" key="2">
    <source>
        <dbReference type="Proteomes" id="UP000327532"/>
    </source>
</evidence>
<keyword evidence="2" id="KW-1185">Reference proteome</keyword>
<gene>
    <name evidence="1" type="primary">66</name>
    <name evidence="1" type="ORF">SEA_JEEVES_66</name>
</gene>
<organism evidence="1 2">
    <name type="scientific">Mycobacterium phage Jeeves</name>
    <dbReference type="NCBI Taxonomy" id="2652402"/>
    <lineage>
        <taxon>Viruses</taxon>
        <taxon>Duplodnaviria</taxon>
        <taxon>Heunggongvirae</taxon>
        <taxon>Uroviricota</taxon>
        <taxon>Caudoviricetes</taxon>
        <taxon>Luchadorvirus</taxon>
        <taxon>Luchadorvirus jeeves</taxon>
        <taxon>Lucadorvirus jeeves</taxon>
    </lineage>
</organism>
<protein>
    <submittedName>
        <fullName evidence="1">Uncharacterized protein</fullName>
    </submittedName>
</protein>
<accession>A0A5J6T478</accession>
<dbReference type="RefSeq" id="YP_010104376.1">
    <property type="nucleotide sequence ID" value="NC_055817.1"/>
</dbReference>
<reference evidence="1 2" key="1">
    <citation type="submission" date="2019-08" db="EMBL/GenBank/DDBJ databases">
        <authorList>
            <person name="Pratt D."/>
            <person name="Casey M."/>
            <person name="Delaney K."/>
            <person name="Garza G."/>
            <person name="Hunt M."/>
            <person name="Riley S."/>
            <person name="Reid J."/>
            <person name="Ettinger A.-S.H."/>
            <person name="Ettinger W.F."/>
            <person name="Fay M."/>
            <person name="Mckenzie S.K."/>
            <person name="Anders K.R."/>
            <person name="Garlena R.A."/>
            <person name="Russell D.A."/>
            <person name="Pope W.H."/>
            <person name="Jacobs-Sera D."/>
            <person name="Hatfull G.F."/>
        </authorList>
    </citation>
    <scope>NUCLEOTIDE SEQUENCE [LARGE SCALE GENOMIC DNA]</scope>
</reference>
<dbReference type="EMBL" id="MN310541">
    <property type="protein sequence ID" value="QFG04541.1"/>
    <property type="molecule type" value="Genomic_DNA"/>
</dbReference>
<name>A0A5J6T478_9CAUD</name>
<proteinExistence type="predicted"/>
<dbReference type="GeneID" id="65122321"/>